<dbReference type="EMBL" id="LAZR01012116">
    <property type="protein sequence ID" value="KKM39549.1"/>
    <property type="molecule type" value="Genomic_DNA"/>
</dbReference>
<protein>
    <submittedName>
        <fullName evidence="1">Uncharacterized protein</fullName>
    </submittedName>
</protein>
<comment type="caution">
    <text evidence="1">The sequence shown here is derived from an EMBL/GenBank/DDBJ whole genome shotgun (WGS) entry which is preliminary data.</text>
</comment>
<reference evidence="1" key="1">
    <citation type="journal article" date="2015" name="Nature">
        <title>Complex archaea that bridge the gap between prokaryotes and eukaryotes.</title>
        <authorList>
            <person name="Spang A."/>
            <person name="Saw J.H."/>
            <person name="Jorgensen S.L."/>
            <person name="Zaremba-Niedzwiedzka K."/>
            <person name="Martijn J."/>
            <person name="Lind A.E."/>
            <person name="van Eijk R."/>
            <person name="Schleper C."/>
            <person name="Guy L."/>
            <person name="Ettema T.J."/>
        </authorList>
    </citation>
    <scope>NUCLEOTIDE SEQUENCE</scope>
</reference>
<dbReference type="AlphaFoldDB" id="A0A0F9ILJ3"/>
<gene>
    <name evidence="1" type="ORF">LCGC14_1564280</name>
</gene>
<dbReference type="SUPFAM" id="SSF55846">
    <property type="entry name" value="N-acetylmuramoyl-L-alanine amidase-like"/>
    <property type="match status" value="1"/>
</dbReference>
<sequence>MSIPYDFTSEQWGMLRPKADGVLLPYQVDKVIIHWGGSGYASTTTAESIKRLQSWDAYHLYTKGWSNGIAYNAAIDNPGSIFRLRGLNRAGANRGDYEPDGKPENEEGFAVVWIGGAKSQPSEAAFDAMTAIINSLGNPPVIGHQEIYYHGTGGSRTACPGGDWMQYIADEEWLNAPPPPPPPDADWPQPEAWAAPSWEKAKALGAINEFTVPGDGMEKDEFFVFLDRLGILDMMAELN</sequence>
<dbReference type="GO" id="GO:0008745">
    <property type="term" value="F:N-acetylmuramoyl-L-alanine amidase activity"/>
    <property type="evidence" value="ECO:0007669"/>
    <property type="project" value="InterPro"/>
</dbReference>
<dbReference type="InterPro" id="IPR036505">
    <property type="entry name" value="Amidase/PGRP_sf"/>
</dbReference>
<accession>A0A0F9ILJ3</accession>
<dbReference type="Gene3D" id="3.40.80.10">
    <property type="entry name" value="Peptidoglycan recognition protein-like"/>
    <property type="match status" value="1"/>
</dbReference>
<dbReference type="GO" id="GO:0009253">
    <property type="term" value="P:peptidoglycan catabolic process"/>
    <property type="evidence" value="ECO:0007669"/>
    <property type="project" value="InterPro"/>
</dbReference>
<proteinExistence type="predicted"/>
<dbReference type="PANTHER" id="PTHR11022:SF41">
    <property type="entry name" value="PEPTIDOGLYCAN-RECOGNITION PROTEIN LC-RELATED"/>
    <property type="match status" value="1"/>
</dbReference>
<dbReference type="InterPro" id="IPR015510">
    <property type="entry name" value="PGRP"/>
</dbReference>
<organism evidence="1">
    <name type="scientific">marine sediment metagenome</name>
    <dbReference type="NCBI Taxonomy" id="412755"/>
    <lineage>
        <taxon>unclassified sequences</taxon>
        <taxon>metagenomes</taxon>
        <taxon>ecological metagenomes</taxon>
    </lineage>
</organism>
<dbReference type="PANTHER" id="PTHR11022">
    <property type="entry name" value="PEPTIDOGLYCAN RECOGNITION PROTEIN"/>
    <property type="match status" value="1"/>
</dbReference>
<evidence type="ECO:0000313" key="1">
    <source>
        <dbReference type="EMBL" id="KKM39549.1"/>
    </source>
</evidence>
<name>A0A0F9ILJ3_9ZZZZ</name>